<dbReference type="OrthoDB" id="5322539at2759"/>
<keyword evidence="1" id="KW-1133">Transmembrane helix</keyword>
<keyword evidence="3" id="KW-1185">Reference proteome</keyword>
<dbReference type="AlphaFoldDB" id="A0A8E2F5U7"/>
<name>A0A8E2F5U7_9PEZI</name>
<reference evidence="2 3" key="1">
    <citation type="journal article" date="2016" name="Nat. Commun.">
        <title>Ectomycorrhizal ecology is imprinted in the genome of the dominant symbiotic fungus Cenococcum geophilum.</title>
        <authorList>
            <consortium name="DOE Joint Genome Institute"/>
            <person name="Peter M."/>
            <person name="Kohler A."/>
            <person name="Ohm R.A."/>
            <person name="Kuo A."/>
            <person name="Krutzmann J."/>
            <person name="Morin E."/>
            <person name="Arend M."/>
            <person name="Barry K.W."/>
            <person name="Binder M."/>
            <person name="Choi C."/>
            <person name="Clum A."/>
            <person name="Copeland A."/>
            <person name="Grisel N."/>
            <person name="Haridas S."/>
            <person name="Kipfer T."/>
            <person name="LaButti K."/>
            <person name="Lindquist E."/>
            <person name="Lipzen A."/>
            <person name="Maire R."/>
            <person name="Meier B."/>
            <person name="Mihaltcheva S."/>
            <person name="Molinier V."/>
            <person name="Murat C."/>
            <person name="Poggeler S."/>
            <person name="Quandt C.A."/>
            <person name="Sperisen C."/>
            <person name="Tritt A."/>
            <person name="Tisserant E."/>
            <person name="Crous P.W."/>
            <person name="Henrissat B."/>
            <person name="Nehls U."/>
            <person name="Egli S."/>
            <person name="Spatafora J.W."/>
            <person name="Grigoriev I.V."/>
            <person name="Martin F.M."/>
        </authorList>
    </citation>
    <scope>NUCLEOTIDE SEQUENCE [LARGE SCALE GENOMIC DNA]</scope>
    <source>
        <strain evidence="2 3">CBS 207.34</strain>
    </source>
</reference>
<keyword evidence="1" id="KW-0812">Transmembrane</keyword>
<accession>A0A8E2F5U7</accession>
<dbReference type="Proteomes" id="UP000250140">
    <property type="component" value="Unassembled WGS sequence"/>
</dbReference>
<proteinExistence type="predicted"/>
<feature type="transmembrane region" description="Helical" evidence="1">
    <location>
        <begin position="477"/>
        <end position="498"/>
    </location>
</feature>
<evidence type="ECO:0000313" key="3">
    <source>
        <dbReference type="Proteomes" id="UP000250140"/>
    </source>
</evidence>
<dbReference type="EMBL" id="KV749116">
    <property type="protein sequence ID" value="OCL11110.1"/>
    <property type="molecule type" value="Genomic_DNA"/>
</dbReference>
<organism evidence="2 3">
    <name type="scientific">Glonium stellatum</name>
    <dbReference type="NCBI Taxonomy" id="574774"/>
    <lineage>
        <taxon>Eukaryota</taxon>
        <taxon>Fungi</taxon>
        <taxon>Dikarya</taxon>
        <taxon>Ascomycota</taxon>
        <taxon>Pezizomycotina</taxon>
        <taxon>Dothideomycetes</taxon>
        <taxon>Pleosporomycetidae</taxon>
        <taxon>Gloniales</taxon>
        <taxon>Gloniaceae</taxon>
        <taxon>Glonium</taxon>
    </lineage>
</organism>
<dbReference type="PANTHER" id="PTHR35041:SF6">
    <property type="entry name" value="FORMYLMETHIONINE DEFORMYLASE-LIKE PROTEIN-RELATED"/>
    <property type="match status" value="1"/>
</dbReference>
<evidence type="ECO:0000313" key="2">
    <source>
        <dbReference type="EMBL" id="OCL11110.1"/>
    </source>
</evidence>
<keyword evidence="1" id="KW-0472">Membrane</keyword>
<protein>
    <submittedName>
        <fullName evidence="2">Uncharacterized protein</fullName>
    </submittedName>
</protein>
<evidence type="ECO:0000256" key="1">
    <source>
        <dbReference type="SAM" id="Phobius"/>
    </source>
</evidence>
<dbReference type="PANTHER" id="PTHR35041">
    <property type="entry name" value="MEDIATOR OF RNA POLYMERASE II TRANSCRIPTION SUBUNIT 1"/>
    <property type="match status" value="1"/>
</dbReference>
<sequence>MFRFKWGSEMARRNLYWKVPSMTALCLALGVGFALGHHFFYSHLDQRVVGNAAHQQWVTRAGNAAAFIVKLSLTTITSAAYTQWLWLHIRNNPSKMQRLDTMFDVLGNAWQFLDLRFWIYHPMLALPAVITWLLPLSAIFTPGTIVVRPSVFTTQQPLTIYQRDYITGGYATYENDSVSTTMIGFPTNLNPALVSTMAQGMIAPVPWPQSNANITYSAGFNAPALSCSRADNLTESYVNAAFEEYQNSIQATLVLASFVPQPGFGPGMNGSFFNDSSAFHGPTMPNSYLDVISQDSSKVYIRVAQPSDKAMLISCAYYNASYLVNFDLRSQGQNITVTTNFLNWITAKVKIPGPPSDPSVSQTLSYQGIMFTMAAYLNGEYTEPFNQSQVGRGDMIILQDSPEILYRALNTNSTTGPGALISTLESMMHNYTISMRYSAVNVYLNNLLDRGIISNTSTNATYYSFRNQYSYNPRDLVIAYGLSIFWAIICIGLGAMAISRNSGSYSNIFSTIVRATRDSELDRLIEEGDDRSGMEPLPQHIARITLRFGSENWKLQTRSTQDTIVEKDTYNVSVKKV</sequence>
<gene>
    <name evidence="2" type="ORF">AOQ84DRAFT_387064</name>
</gene>